<dbReference type="CDD" id="cd08694">
    <property type="entry name" value="C2_Dock-A"/>
    <property type="match status" value="1"/>
</dbReference>
<evidence type="ECO:0000256" key="3">
    <source>
        <dbReference type="ARBA" id="ARBA00022443"/>
    </source>
</evidence>
<sequence length="1860" mass="215492">MTRWIPTKREEKYGVAFYNYDARGPDELSLQIGDTMHILETHEGWYRGYTLRKKLKKGIFPASYIQLKEAIVEGKGQHETVIPSELPLIQEVTSTLREWSTIWRQLYIQDNREMFHNVRHMIYDLIEWRSQILSGTLPQDELKELKKKVTAKIDYGNRILDLDLVVRDEDGNILDPDQTSTISLFRAHETTSKQVEERLLEEKSQKQNLDISREAKFAATPSFALFVNLKNVVCKIGEDAEVLMSLYDPLESKFISENYLVRWSSSGLPKDIDKLHNLRAVFTDLGSSKDRKREKISFVCQIVRVGRMEQRENNTRKLTSGLRRPFGVAVMDITDIINGKVDDEDKQHFIPFQPVAGENDFLQTVINKVIAAKEVNHKGQGLWVTLKLLPGDIHQIRKEFPHLVDRTTAVARKMGFPEIIMPGDVRNDIYVTLVQGDFDKGSKTTAKNVEVTVSVYDEDGKKLENVIFPGAGDEALSEYKSVIYYQVKQPRWFETIKVAIPIEDVNRSHLRFTFRHRSSQDSKDKSEKIFALAFVKLMRYDGTTLRDGEHDLIVYKAEAKKLEDFSTYLSLPSTKLELEEKGHSMAGKGMQNLGSCTISKDSFQISTLVCSTKLTQNVDLLGLLKWRSNTNILQQNLRQLMKVDGGEVVKFLQDTLDALFNIMMENSESETFDTLVFDALVFIIGLIADRKFQHFNPVLETYIKKHFSATLAYTKLTKVLRTYVDNAGVTDQLFKAMRSLEYIFKFIVRSRVLFNQLYENKGEADFRESLLQLFKSINEMMNSASDQTVTVKGAALKYLPTIVNDVKLVFDPKELSKLFTDFILNVPMGRLTIQKLYCLIEIVHSDLFTQHDCREILMPMMTDQLKYHLERQEDLDACCRLLSNILEVLYRKDVGPTQRHVQIIMEKLLRTVNRTVISMGRDSELIGNFVASMTAILRQMEDYHYAHLIKTLGKMRTDVVDFLMETFIMFKNLIGKNVYPSDWVIMNMMQNKVFLRAINQYADMLNKKFLDQTSFELQLWNNYFHLAVAFLTQESLQLENFSSAKRCKILNKYGDMRRQIGFEIRDMWYNLGQHKIKFIPEMVGPMLEMTLIPETELRKATIPIFFDMMQCEFHSTRSFQMFENEIITKLDHEVEGGRGDEQYKVLFDKILLEHCRKHKYLAKSGETFVKLVVWLMERLLDYRTIMHDENKENRMSCTVNVLNFYKEIEREEMYIRYLYKLCDLHKECDNYTEAAYTLLLHAKLLKWSEEPCAAHLTQRDGYQAATQGQLKDQLYQEIIHYFDKGKMWEEAIVLGKELSEQYENEMFDYEQLSEVLKKQAQFYENIVKVIRPKPDYFAVGYYGQGFPTFLRNKVFIYRGKEYERREDFEARLLTQFPNAEKMKTTSPPGEDIKNSPGQYIQCFTVKPKLDLPSKFHKPVSEQILSFYRVNEVQRFEYSRPIRKGEKNPDNEFANMWIERTIYVTAYKLPGILRWFEVKSVFMIEISPLENAIETMQLANDKINNMVQQHLNDPNLPINPLSMLLNGIVDPAVMGGFTNYEKAFFNEKYIYEHPEDHEKIEKLKDLIAWQIPFLTEGIRIHGNKVTEALRPFHERMEACFKQLKEKVEKQYGIRSLPSSVDDRQGSRPRSMVRSFTMPSSSRPLSVASISSISSDSAPSRPGSDGFVLEPLLPKKMHSRSQDKLDKDDSDKDKKEKKKEKRNSKHQEIFEKELKSTDISLQQSEAVILSETISPLRPQRPKSQVINVMGSEKRLSVSPLPPPQSIPPPITPRTKLSFSLQPNSELNGMNNLEMMDIPPPLPLKGSMADYGNVMESHESISPATSPPVPQRQLPPPLPSKTPPPPPPKTTRKQASVDSGIVQ</sequence>
<feature type="compositionally biased region" description="Polar residues" evidence="10">
    <location>
        <begin position="1850"/>
        <end position="1860"/>
    </location>
</feature>
<keyword evidence="6" id="KW-0344">Guanine-nucleotide releasing factor</keyword>
<dbReference type="PROSITE" id="PS50002">
    <property type="entry name" value="SH3"/>
    <property type="match status" value="1"/>
</dbReference>
<proteinExistence type="evidence at transcript level"/>
<evidence type="ECO:0000256" key="7">
    <source>
        <dbReference type="ARBA" id="ARBA00023136"/>
    </source>
</evidence>
<feature type="region of interest" description="Disordered" evidence="10">
    <location>
        <begin position="1751"/>
        <end position="1860"/>
    </location>
</feature>
<feature type="compositionally biased region" description="Polar residues" evidence="10">
    <location>
        <begin position="1772"/>
        <end position="1788"/>
    </location>
</feature>
<dbReference type="Pfam" id="PF20422">
    <property type="entry name" value="DHR-2_Lobe_B"/>
    <property type="match status" value="1"/>
</dbReference>
<feature type="region of interest" description="Disordered" evidence="10">
    <location>
        <begin position="1613"/>
        <end position="1709"/>
    </location>
</feature>
<dbReference type="EMBL" id="GBEX01000927">
    <property type="protein sequence ID" value="JAI13633.1"/>
    <property type="molecule type" value="mRNA"/>
</dbReference>
<feature type="domain" description="C2 DOCK-type" evidence="12">
    <location>
        <begin position="426"/>
        <end position="610"/>
    </location>
</feature>
<dbReference type="GO" id="GO:0031267">
    <property type="term" value="F:small GTPase binding"/>
    <property type="evidence" value="ECO:0007669"/>
    <property type="project" value="TreeGrafter"/>
</dbReference>
<keyword evidence="3 8" id="KW-0728">SH3 domain</keyword>
<dbReference type="FunFam" id="1.25.40.410:FF:000004">
    <property type="entry name" value="Dedicator of cytokinesis protein 1"/>
    <property type="match status" value="1"/>
</dbReference>
<dbReference type="InterPro" id="IPR035892">
    <property type="entry name" value="C2_domain_sf"/>
</dbReference>
<keyword evidence="5" id="KW-0597">Phosphoprotein</keyword>
<dbReference type="FunFam" id="1.20.58.740:FF:000004">
    <property type="entry name" value="Dedicator of cytokinesis protein 1"/>
    <property type="match status" value="1"/>
</dbReference>
<dbReference type="Pfam" id="PF23554">
    <property type="entry name" value="TPR_DOCK"/>
    <property type="match status" value="1"/>
</dbReference>
<comment type="subcellular location">
    <subcellularLocation>
        <location evidence="2">Cytoplasm</location>
    </subcellularLocation>
    <subcellularLocation>
        <location evidence="1">Membrane</location>
    </subcellularLocation>
</comment>
<dbReference type="Pfam" id="PF00018">
    <property type="entry name" value="SH3_1"/>
    <property type="match status" value="1"/>
</dbReference>
<dbReference type="InterPro" id="IPR026791">
    <property type="entry name" value="DOCK"/>
</dbReference>
<name>A0A0F7ZBQ9_CROAD</name>
<dbReference type="FunFam" id="2.30.30.40:FF:000057">
    <property type="entry name" value="Dedicator of cytokinesis protein 4"/>
    <property type="match status" value="1"/>
</dbReference>
<dbReference type="InterPro" id="IPR047026">
    <property type="entry name" value="DOCK1_C2"/>
</dbReference>
<dbReference type="PROSITE" id="PS51651">
    <property type="entry name" value="DOCKER"/>
    <property type="match status" value="1"/>
</dbReference>
<feature type="compositionally biased region" description="Low complexity" evidence="10">
    <location>
        <begin position="1637"/>
        <end position="1664"/>
    </location>
</feature>
<dbReference type="SMART" id="SM00326">
    <property type="entry name" value="SH3"/>
    <property type="match status" value="1"/>
</dbReference>
<dbReference type="GO" id="GO:0016477">
    <property type="term" value="P:cell migration"/>
    <property type="evidence" value="ECO:0007669"/>
    <property type="project" value="TreeGrafter"/>
</dbReference>
<dbReference type="FunFam" id="2.60.40.150:FF:000044">
    <property type="entry name" value="dedicator of cytokinesis protein 1"/>
    <property type="match status" value="1"/>
</dbReference>
<dbReference type="SUPFAM" id="SSF48371">
    <property type="entry name" value="ARM repeat"/>
    <property type="match status" value="1"/>
</dbReference>
<dbReference type="InterPro" id="IPR016024">
    <property type="entry name" value="ARM-type_fold"/>
</dbReference>
<dbReference type="InterPro" id="IPR042455">
    <property type="entry name" value="DOCK_N_sub1"/>
</dbReference>
<dbReference type="GO" id="GO:0005737">
    <property type="term" value="C:cytoplasm"/>
    <property type="evidence" value="ECO:0007669"/>
    <property type="project" value="UniProtKB-SubCell"/>
</dbReference>
<feature type="compositionally biased region" description="Basic residues" evidence="10">
    <location>
        <begin position="1693"/>
        <end position="1702"/>
    </location>
</feature>
<feature type="compositionally biased region" description="Pro residues" evidence="10">
    <location>
        <begin position="1822"/>
        <end position="1846"/>
    </location>
</feature>
<dbReference type="Pfam" id="PF14429">
    <property type="entry name" value="DOCK-C2"/>
    <property type="match status" value="1"/>
</dbReference>
<feature type="compositionally biased region" description="Basic and acidic residues" evidence="10">
    <location>
        <begin position="1678"/>
        <end position="1692"/>
    </location>
</feature>
<dbReference type="Gene3D" id="1.25.40.410">
    <property type="match status" value="1"/>
</dbReference>
<dbReference type="InterPro" id="IPR032376">
    <property type="entry name" value="DOCK_N"/>
</dbReference>
<dbReference type="GO" id="GO:0005886">
    <property type="term" value="C:plasma membrane"/>
    <property type="evidence" value="ECO:0007669"/>
    <property type="project" value="TreeGrafter"/>
</dbReference>
<evidence type="ECO:0000259" key="12">
    <source>
        <dbReference type="PROSITE" id="PS51650"/>
    </source>
</evidence>
<evidence type="ECO:0000259" key="13">
    <source>
        <dbReference type="PROSITE" id="PS51651"/>
    </source>
</evidence>
<evidence type="ECO:0000256" key="10">
    <source>
        <dbReference type="SAM" id="MobiDB-lite"/>
    </source>
</evidence>
<evidence type="ECO:0000259" key="11">
    <source>
        <dbReference type="PROSITE" id="PS50002"/>
    </source>
</evidence>
<dbReference type="PANTHER" id="PTHR45653">
    <property type="entry name" value="DEDICATOR OF CYTOKINESIS"/>
    <property type="match status" value="1"/>
</dbReference>
<dbReference type="PANTHER" id="PTHR45653:SF1">
    <property type="entry name" value="DEDICATOR OF CYTOKINESIS PROTEIN 1"/>
    <property type="match status" value="1"/>
</dbReference>
<dbReference type="InterPro" id="IPR046769">
    <property type="entry name" value="DOCKER_Lobe_A"/>
</dbReference>
<reference evidence="14" key="1">
    <citation type="submission" date="2014-05" db="EMBL/GenBank/DDBJ databases">
        <title>The extremes of toxin expression variation revealed in two sympatric snake species.</title>
        <authorList>
            <person name="Margres M.J."/>
            <person name="Wray K.P."/>
            <person name="McGivern J.J."/>
            <person name="Seavy M."/>
            <person name="Sanader D."/>
            <person name="Facente J."/>
            <person name="Rokyta D.R."/>
        </authorList>
    </citation>
    <scope>NUCLEOTIDE SEQUENCE</scope>
</reference>
<dbReference type="Pfam" id="PF06920">
    <property type="entry name" value="DHR-2_Lobe_A"/>
    <property type="match status" value="1"/>
</dbReference>
<evidence type="ECO:0000256" key="8">
    <source>
        <dbReference type="PROSITE-ProRule" id="PRU00192"/>
    </source>
</evidence>
<evidence type="ECO:0000256" key="5">
    <source>
        <dbReference type="ARBA" id="ARBA00022553"/>
    </source>
</evidence>
<evidence type="ECO:0000256" key="2">
    <source>
        <dbReference type="ARBA" id="ARBA00004496"/>
    </source>
</evidence>
<dbReference type="InterPro" id="IPR036028">
    <property type="entry name" value="SH3-like_dom_sf"/>
</dbReference>
<comment type="similarity">
    <text evidence="9">Belongs to the DOCK family.</text>
</comment>
<dbReference type="SUPFAM" id="SSF50044">
    <property type="entry name" value="SH3-domain"/>
    <property type="match status" value="1"/>
</dbReference>
<keyword evidence="4" id="KW-0963">Cytoplasm</keyword>
<feature type="compositionally biased region" description="Pro residues" evidence="10">
    <location>
        <begin position="1757"/>
        <end position="1769"/>
    </location>
</feature>
<dbReference type="FunFam" id="1.20.1270.350:FF:000001">
    <property type="entry name" value="dedicator of cytokinesis protein 4"/>
    <property type="match status" value="1"/>
</dbReference>
<evidence type="ECO:0000313" key="14">
    <source>
        <dbReference type="EMBL" id="JAI13633.1"/>
    </source>
</evidence>
<dbReference type="GO" id="GO:0007264">
    <property type="term" value="P:small GTPase-mediated signal transduction"/>
    <property type="evidence" value="ECO:0007669"/>
    <property type="project" value="InterPro"/>
</dbReference>
<keyword evidence="7" id="KW-0472">Membrane</keyword>
<dbReference type="InterPro" id="IPR056372">
    <property type="entry name" value="TPR_DOCK"/>
</dbReference>
<evidence type="ECO:0000256" key="4">
    <source>
        <dbReference type="ARBA" id="ARBA00022490"/>
    </source>
</evidence>
<dbReference type="Gene3D" id="1.20.1270.350">
    <property type="entry name" value="Dedicator of cytokinesis N-terminal subdomain"/>
    <property type="match status" value="1"/>
</dbReference>
<evidence type="ECO:0000256" key="9">
    <source>
        <dbReference type="PROSITE-ProRule" id="PRU00983"/>
    </source>
</evidence>
<dbReference type="GO" id="GO:0005085">
    <property type="term" value="F:guanyl-nucleotide exchange factor activity"/>
    <property type="evidence" value="ECO:0007669"/>
    <property type="project" value="UniProtKB-KW"/>
</dbReference>
<organism evidence="14">
    <name type="scientific">Crotalus adamanteus</name>
    <name type="common">Eastern diamondback rattlesnake</name>
    <dbReference type="NCBI Taxonomy" id="8729"/>
    <lineage>
        <taxon>Eukaryota</taxon>
        <taxon>Metazoa</taxon>
        <taxon>Chordata</taxon>
        <taxon>Craniata</taxon>
        <taxon>Vertebrata</taxon>
        <taxon>Euteleostomi</taxon>
        <taxon>Lepidosauria</taxon>
        <taxon>Squamata</taxon>
        <taxon>Bifurcata</taxon>
        <taxon>Unidentata</taxon>
        <taxon>Episquamata</taxon>
        <taxon>Toxicofera</taxon>
        <taxon>Serpentes</taxon>
        <taxon>Colubroidea</taxon>
        <taxon>Viperidae</taxon>
        <taxon>Crotalinae</taxon>
        <taxon>Crotalus</taxon>
    </lineage>
</organism>
<dbReference type="PROSITE" id="PS51650">
    <property type="entry name" value="C2_DOCK"/>
    <property type="match status" value="1"/>
</dbReference>
<dbReference type="Gene3D" id="2.30.30.40">
    <property type="entry name" value="SH3 Domains"/>
    <property type="match status" value="1"/>
</dbReference>
<dbReference type="Gene3D" id="1.20.58.740">
    <property type="match status" value="1"/>
</dbReference>
<dbReference type="Gene3D" id="2.60.40.150">
    <property type="entry name" value="C2 domain"/>
    <property type="match status" value="1"/>
</dbReference>
<dbReference type="InterPro" id="IPR001452">
    <property type="entry name" value="SH3_domain"/>
</dbReference>
<evidence type="ECO:0000256" key="1">
    <source>
        <dbReference type="ARBA" id="ARBA00004370"/>
    </source>
</evidence>
<dbReference type="InterPro" id="IPR043161">
    <property type="entry name" value="DOCK_C_lobe_A"/>
</dbReference>
<dbReference type="GO" id="GO:0007520">
    <property type="term" value="P:myoblast fusion"/>
    <property type="evidence" value="ECO:0007669"/>
    <property type="project" value="TreeGrafter"/>
</dbReference>
<dbReference type="Pfam" id="PF16172">
    <property type="entry name" value="DOCK_N"/>
    <property type="match status" value="1"/>
</dbReference>
<dbReference type="InterPro" id="IPR046770">
    <property type="entry name" value="DOCKER_Lobe_B"/>
</dbReference>
<dbReference type="InterPro" id="IPR027007">
    <property type="entry name" value="C2_DOCK-type_domain"/>
</dbReference>
<dbReference type="InterPro" id="IPR043162">
    <property type="entry name" value="DOCK_C_lobe_C"/>
</dbReference>
<feature type="domain" description="SH3" evidence="11">
    <location>
        <begin position="9"/>
        <end position="70"/>
    </location>
</feature>
<accession>A0A0F7ZBQ9</accession>
<feature type="domain" description="DOCKER" evidence="13">
    <location>
        <begin position="1205"/>
        <end position="1615"/>
    </location>
</feature>
<dbReference type="InterPro" id="IPR027357">
    <property type="entry name" value="DOCKER_dom"/>
</dbReference>
<evidence type="ECO:0000256" key="6">
    <source>
        <dbReference type="ARBA" id="ARBA00022658"/>
    </source>
</evidence>
<dbReference type="InterPro" id="IPR046773">
    <property type="entry name" value="DOCKER_Lobe_C"/>
</dbReference>
<protein>
    <submittedName>
        <fullName evidence="14">Dedicator of cytokinesis protein 1</fullName>
    </submittedName>
</protein>
<dbReference type="Pfam" id="PF20421">
    <property type="entry name" value="DHR-2_Lobe_C"/>
    <property type="match status" value="1"/>
</dbReference>